<evidence type="ECO:0008006" key="4">
    <source>
        <dbReference type="Google" id="ProtNLM"/>
    </source>
</evidence>
<evidence type="ECO:0000256" key="1">
    <source>
        <dbReference type="SAM" id="MobiDB-lite"/>
    </source>
</evidence>
<evidence type="ECO:0000313" key="3">
    <source>
        <dbReference type="Proteomes" id="UP000016629"/>
    </source>
</evidence>
<dbReference type="Pfam" id="PF09954">
    <property type="entry name" value="DUF2188"/>
    <property type="match status" value="1"/>
</dbReference>
<name>A0A806TFA3_LIMFE</name>
<feature type="compositionally biased region" description="Polar residues" evidence="1">
    <location>
        <begin position="1"/>
        <end position="11"/>
    </location>
</feature>
<protein>
    <recommendedName>
        <fullName evidence="4">DUF2188 domain-containing protein</fullName>
    </recommendedName>
</protein>
<evidence type="ECO:0000313" key="2">
    <source>
        <dbReference type="EMBL" id="AKM51624.1"/>
    </source>
</evidence>
<dbReference type="EMBL" id="CP011536">
    <property type="protein sequence ID" value="AKM51624.1"/>
    <property type="molecule type" value="Genomic_DNA"/>
</dbReference>
<proteinExistence type="predicted"/>
<reference evidence="2 3" key="1">
    <citation type="journal article" date="2013" name="Genome Announc.">
        <title>Draft Genome Sequence of Lactobacillus fermentum Strain 3872.</title>
        <authorList>
            <person name="Karlyshev A.V."/>
            <person name="Raju K."/>
            <person name="Abramov V.M."/>
        </authorList>
    </citation>
    <scope>NUCLEOTIDE SEQUENCE [LARGE SCALE GENOMIC DNA]</scope>
    <source>
        <strain evidence="2 3">3872</strain>
    </source>
</reference>
<gene>
    <name evidence="2" type="ORF">N573_008000</name>
</gene>
<feature type="region of interest" description="Disordered" evidence="1">
    <location>
        <begin position="1"/>
        <end position="26"/>
    </location>
</feature>
<dbReference type="RefSeq" id="WP_021349178.1">
    <property type="nucleotide sequence ID" value="NZ_CP011536.1"/>
</dbReference>
<dbReference type="AlphaFoldDB" id="A0A806TFA3"/>
<dbReference type="Proteomes" id="UP000016629">
    <property type="component" value="Chromosome"/>
</dbReference>
<feature type="region of interest" description="Disordered" evidence="1">
    <location>
        <begin position="49"/>
        <end position="75"/>
    </location>
</feature>
<feature type="compositionally biased region" description="Polar residues" evidence="1">
    <location>
        <begin position="52"/>
        <end position="65"/>
    </location>
</feature>
<dbReference type="InterPro" id="IPR018691">
    <property type="entry name" value="DUF2188"/>
</dbReference>
<sequence>MSKQVWVSPRSNGWAVKSSGSSRASKIYGTKSEAIKAGRQQAINSHAELVSQKRNGQINLKNSYGNDPMPPKDKD</sequence>
<organism evidence="2 3">
    <name type="scientific">Limosilactobacillus fermentum 3872</name>
    <dbReference type="NCBI Taxonomy" id="1381124"/>
    <lineage>
        <taxon>Bacteria</taxon>
        <taxon>Bacillati</taxon>
        <taxon>Bacillota</taxon>
        <taxon>Bacilli</taxon>
        <taxon>Lactobacillales</taxon>
        <taxon>Lactobacillaceae</taxon>
        <taxon>Limosilactobacillus</taxon>
    </lineage>
</organism>
<reference evidence="2 3" key="2">
    <citation type="journal article" name="FEMS Microbiol. Lett.">
        <title>Lactobacillus fermentum 3872 genome sequencing reveals plasmid and chromosomal genes potentially involved in a probiotic activity.</title>
        <authorList>
            <person name="Lehri B."/>
            <person name="Seddon A.M."/>
            <person name="Karlyshev A.V."/>
        </authorList>
    </citation>
    <scope>NUCLEOTIDE SEQUENCE [LARGE SCALE GENOMIC DNA]</scope>
    <source>
        <strain evidence="2 3">3872</strain>
    </source>
</reference>
<accession>A0A806TFA3</accession>